<sequence length="275" mass="32005">SRRGIIRPRVPLGRKAVSIALKPRSRRAVKRKVVRRARKRIPRRVPKRIPKRVPRRKAPRRVTKRIPKRVPSRPTRRGVPIKIPRRRPPARRLVRKPIARPPIRPPSKKKKRTLEKRKKVTRGYNVLGKHKGKFIRLNKKPLSKKDALHRGAYAIDKSTANTFKIKGVGRVKKLGRLTKGEKGHFSRTRKKYRSFKIQKGRRVGLRNKFIEKRGKPRIDTRGEKSGLTLARLAKQKGFISGRISKKPTTIKRTATPQQLKNLANGRKKLARMRKK</sequence>
<dbReference type="EMBL" id="LAZR01001731">
    <property type="protein sequence ID" value="KKN39986.1"/>
    <property type="molecule type" value="Genomic_DNA"/>
</dbReference>
<feature type="compositionally biased region" description="Basic residues" evidence="1">
    <location>
        <begin position="51"/>
        <end position="76"/>
    </location>
</feature>
<comment type="caution">
    <text evidence="2">The sequence shown here is derived from an EMBL/GenBank/DDBJ whole genome shotgun (WGS) entry which is preliminary data.</text>
</comment>
<feature type="non-terminal residue" evidence="2">
    <location>
        <position position="1"/>
    </location>
</feature>
<gene>
    <name evidence="2" type="ORF">LCGC14_0737570</name>
</gene>
<evidence type="ECO:0000256" key="1">
    <source>
        <dbReference type="SAM" id="MobiDB-lite"/>
    </source>
</evidence>
<name>A0A0F9SSH3_9ZZZZ</name>
<accession>A0A0F9SSH3</accession>
<dbReference type="AlphaFoldDB" id="A0A0F9SSH3"/>
<feature type="region of interest" description="Disordered" evidence="1">
    <location>
        <begin position="51"/>
        <end position="87"/>
    </location>
</feature>
<organism evidence="2">
    <name type="scientific">marine sediment metagenome</name>
    <dbReference type="NCBI Taxonomy" id="412755"/>
    <lineage>
        <taxon>unclassified sequences</taxon>
        <taxon>metagenomes</taxon>
        <taxon>ecological metagenomes</taxon>
    </lineage>
</organism>
<proteinExistence type="predicted"/>
<evidence type="ECO:0000313" key="2">
    <source>
        <dbReference type="EMBL" id="KKN39986.1"/>
    </source>
</evidence>
<reference evidence="2" key="1">
    <citation type="journal article" date="2015" name="Nature">
        <title>Complex archaea that bridge the gap between prokaryotes and eukaryotes.</title>
        <authorList>
            <person name="Spang A."/>
            <person name="Saw J.H."/>
            <person name="Jorgensen S.L."/>
            <person name="Zaremba-Niedzwiedzka K."/>
            <person name="Martijn J."/>
            <person name="Lind A.E."/>
            <person name="van Eijk R."/>
            <person name="Schleper C."/>
            <person name="Guy L."/>
            <person name="Ettema T.J."/>
        </authorList>
    </citation>
    <scope>NUCLEOTIDE SEQUENCE</scope>
</reference>
<protein>
    <submittedName>
        <fullName evidence="2">Uncharacterized protein</fullName>
    </submittedName>
</protein>